<name>A0ABZ3C1Q1_9GAMM</name>
<evidence type="ECO:0000313" key="3">
    <source>
        <dbReference type="Proteomes" id="UP001449178"/>
    </source>
</evidence>
<reference evidence="2 3" key="1">
    <citation type="submission" date="2024-03" db="EMBL/GenBank/DDBJ databases">
        <title>Complete Genome Sequence and Annotation of Ignatzschineria larvae DSM 13226.</title>
        <authorList>
            <person name="Cantrell E."/>
            <person name="Burcham Z.M."/>
        </authorList>
    </citation>
    <scope>NUCLEOTIDE SEQUENCE [LARGE SCALE GENOMIC DNA]</scope>
    <source>
        <strain evidence="2 3">DSM 13226</strain>
    </source>
</reference>
<keyword evidence="3" id="KW-1185">Reference proteome</keyword>
<dbReference type="NCBIfam" id="NF047498">
    <property type="entry name" value="LIC_12616_fam"/>
    <property type="match status" value="1"/>
</dbReference>
<feature type="domain" description="Phage neck terminator protein gp12-like" evidence="1">
    <location>
        <begin position="23"/>
        <end position="146"/>
    </location>
</feature>
<evidence type="ECO:0000259" key="1">
    <source>
        <dbReference type="Pfam" id="PF23961"/>
    </source>
</evidence>
<dbReference type="InterPro" id="IPR057087">
    <property type="entry name" value="Gp12-like"/>
</dbReference>
<proteinExistence type="predicted"/>
<gene>
    <name evidence="2" type="ORF">WMO13_06540</name>
</gene>
<accession>A0ABZ3C1Q1</accession>
<dbReference type="Proteomes" id="UP001449178">
    <property type="component" value="Chromosome"/>
</dbReference>
<dbReference type="Pfam" id="PF23961">
    <property type="entry name" value="Phage_tail_terminator_9"/>
    <property type="match status" value="1"/>
</dbReference>
<protein>
    <recommendedName>
        <fullName evidence="1">Phage neck terminator protein gp12-like domain-containing protein</fullName>
    </recommendedName>
</protein>
<dbReference type="RefSeq" id="WP_051396129.1">
    <property type="nucleotide sequence ID" value="NZ_AZOD01000009.1"/>
</dbReference>
<sequence length="148" mass="16354">MIATVLSLPSDRVIDGNEEVDVSKLGFFITVLPIMQDDLGTEVIFNGVEEVEKLSNLSEMTVSVNAYGKNAYEVINKLVMSMRLDFAYRELKRIGIGFLRASQIRSLPTAISGGKEQRAQVDLIFSINNRLIADVNRGDSVEISIEGN</sequence>
<organism evidence="2 3">
    <name type="scientific">Ignatzschineria larvae DSM 13226</name>
    <dbReference type="NCBI Taxonomy" id="1111732"/>
    <lineage>
        <taxon>Bacteria</taxon>
        <taxon>Pseudomonadati</taxon>
        <taxon>Pseudomonadota</taxon>
        <taxon>Gammaproteobacteria</taxon>
        <taxon>Cardiobacteriales</taxon>
        <taxon>Ignatzschineriaceae</taxon>
        <taxon>Ignatzschineria</taxon>
    </lineage>
</organism>
<dbReference type="EMBL" id="CP150637">
    <property type="protein sequence ID" value="WZW87038.1"/>
    <property type="molecule type" value="Genomic_DNA"/>
</dbReference>
<evidence type="ECO:0000313" key="2">
    <source>
        <dbReference type="EMBL" id="WZW87038.1"/>
    </source>
</evidence>